<sequence length="211" mass="22486">MPIGIVFDPNNGYIYVADYYSQIYAISGSSEKVVAIINLPSNEHPYAITYDSATNDLLLTTNGNPNELVAISTVTDQIVNTLRSSATFYDVAYDQQTGAALVSFCQNGGASVGVAVYNASNFETIQPPLNYSKHSTTIPSALTYDPSNGLIYVAGGYSIWVLNGVTYQFVGRYSPKDPTPAMSPWNMVFDSYSGVVYSTADTVSGSGGSGP</sequence>
<dbReference type="InterPro" id="IPR015943">
    <property type="entry name" value="WD40/YVTN_repeat-like_dom_sf"/>
</dbReference>
<dbReference type="AlphaFoldDB" id="T0ZJ48"/>
<organism evidence="1">
    <name type="scientific">mine drainage metagenome</name>
    <dbReference type="NCBI Taxonomy" id="410659"/>
    <lineage>
        <taxon>unclassified sequences</taxon>
        <taxon>metagenomes</taxon>
        <taxon>ecological metagenomes</taxon>
    </lineage>
</organism>
<gene>
    <name evidence="1" type="ORF">B1B_13432</name>
</gene>
<feature type="non-terminal residue" evidence="1">
    <location>
        <position position="211"/>
    </location>
</feature>
<accession>T0ZJ48</accession>
<evidence type="ECO:0000313" key="1">
    <source>
        <dbReference type="EMBL" id="EQD44673.1"/>
    </source>
</evidence>
<reference evidence="1" key="2">
    <citation type="journal article" date="2014" name="ISME J.">
        <title>Microbial stratification in low pH oxic and suboxic macroscopic growths along an acid mine drainage.</title>
        <authorList>
            <person name="Mendez-Garcia C."/>
            <person name="Mesa V."/>
            <person name="Sprenger R.R."/>
            <person name="Richter M."/>
            <person name="Diez M.S."/>
            <person name="Solano J."/>
            <person name="Bargiela R."/>
            <person name="Golyshina O.V."/>
            <person name="Manteca A."/>
            <person name="Ramos J.L."/>
            <person name="Gallego J.R."/>
            <person name="Llorente I."/>
            <person name="Martins Dos Santos V.A."/>
            <person name="Jensen O.N."/>
            <person name="Pelaez A.I."/>
            <person name="Sanchez J."/>
            <person name="Ferrer M."/>
        </authorList>
    </citation>
    <scope>NUCLEOTIDE SEQUENCE</scope>
</reference>
<protein>
    <submittedName>
        <fullName evidence="1">Uncharacterized protein</fullName>
    </submittedName>
</protein>
<comment type="caution">
    <text evidence="1">The sequence shown here is derived from an EMBL/GenBank/DDBJ whole genome shotgun (WGS) entry which is preliminary data.</text>
</comment>
<dbReference type="EMBL" id="AUZY01008844">
    <property type="protein sequence ID" value="EQD44673.1"/>
    <property type="molecule type" value="Genomic_DNA"/>
</dbReference>
<reference evidence="1" key="1">
    <citation type="submission" date="2013-08" db="EMBL/GenBank/DDBJ databases">
        <authorList>
            <person name="Mendez C."/>
            <person name="Richter M."/>
            <person name="Ferrer M."/>
            <person name="Sanchez J."/>
        </authorList>
    </citation>
    <scope>NUCLEOTIDE SEQUENCE</scope>
</reference>
<proteinExistence type="predicted"/>
<name>T0ZJ48_9ZZZZ</name>
<dbReference type="SUPFAM" id="SSF63829">
    <property type="entry name" value="Calcium-dependent phosphotriesterase"/>
    <property type="match status" value="1"/>
</dbReference>
<dbReference type="Gene3D" id="2.130.10.10">
    <property type="entry name" value="YVTN repeat-like/Quinoprotein amine dehydrogenase"/>
    <property type="match status" value="1"/>
</dbReference>